<organism evidence="1 2">
    <name type="scientific">Racocetra fulgida</name>
    <dbReference type="NCBI Taxonomy" id="60492"/>
    <lineage>
        <taxon>Eukaryota</taxon>
        <taxon>Fungi</taxon>
        <taxon>Fungi incertae sedis</taxon>
        <taxon>Mucoromycota</taxon>
        <taxon>Glomeromycotina</taxon>
        <taxon>Glomeromycetes</taxon>
        <taxon>Diversisporales</taxon>
        <taxon>Gigasporaceae</taxon>
        <taxon>Racocetra</taxon>
    </lineage>
</organism>
<reference evidence="1" key="1">
    <citation type="submission" date="2021-06" db="EMBL/GenBank/DDBJ databases">
        <authorList>
            <person name="Kallberg Y."/>
            <person name="Tangrot J."/>
            <person name="Rosling A."/>
        </authorList>
    </citation>
    <scope>NUCLEOTIDE SEQUENCE</scope>
    <source>
        <strain evidence="1">IN212</strain>
    </source>
</reference>
<name>A0A9N9P926_9GLOM</name>
<proteinExistence type="predicted"/>
<dbReference type="EMBL" id="CAJVPZ010073107">
    <property type="protein sequence ID" value="CAG8802007.1"/>
    <property type="molecule type" value="Genomic_DNA"/>
</dbReference>
<dbReference type="Proteomes" id="UP000789396">
    <property type="component" value="Unassembled WGS sequence"/>
</dbReference>
<evidence type="ECO:0000313" key="2">
    <source>
        <dbReference type="Proteomes" id="UP000789396"/>
    </source>
</evidence>
<evidence type="ECO:0000313" key="1">
    <source>
        <dbReference type="EMBL" id="CAG8802007.1"/>
    </source>
</evidence>
<feature type="non-terminal residue" evidence="1">
    <location>
        <position position="1"/>
    </location>
</feature>
<feature type="non-terminal residue" evidence="1">
    <location>
        <position position="49"/>
    </location>
</feature>
<sequence>DISLTRIKSWLTKIWFPNLTSELLDEVRSLFNSNNENTNCDYDDNFNNT</sequence>
<keyword evidence="2" id="KW-1185">Reference proteome</keyword>
<dbReference type="AlphaFoldDB" id="A0A9N9P926"/>
<protein>
    <submittedName>
        <fullName evidence="1">12725_t:CDS:1</fullName>
    </submittedName>
</protein>
<gene>
    <name evidence="1" type="ORF">RFULGI_LOCUS17835</name>
</gene>
<comment type="caution">
    <text evidence="1">The sequence shown here is derived from an EMBL/GenBank/DDBJ whole genome shotgun (WGS) entry which is preliminary data.</text>
</comment>
<accession>A0A9N9P926</accession>